<gene>
    <name evidence="2" type="ORF">GUJ93_ZPchr0012g20663</name>
</gene>
<name>A0A8J5WRN9_ZIZPA</name>
<dbReference type="PANTHER" id="PTHR16027">
    <property type="entry name" value="DILUTE DOMAIN-CONTAINING PROTEIN YPR089W"/>
    <property type="match status" value="1"/>
</dbReference>
<dbReference type="InterPro" id="IPR052072">
    <property type="entry name" value="Vascular_dev_regulator"/>
</dbReference>
<dbReference type="EMBL" id="JAAALK010000080">
    <property type="protein sequence ID" value="KAG8095356.1"/>
    <property type="molecule type" value="Genomic_DNA"/>
</dbReference>
<reference evidence="2" key="2">
    <citation type="submission" date="2021-02" db="EMBL/GenBank/DDBJ databases">
        <authorList>
            <person name="Kimball J.A."/>
            <person name="Haas M.W."/>
            <person name="Macchietto M."/>
            <person name="Kono T."/>
            <person name="Duquette J."/>
            <person name="Shao M."/>
        </authorList>
    </citation>
    <scope>NUCLEOTIDE SEQUENCE</scope>
    <source>
        <tissue evidence="2">Fresh leaf tissue</tissue>
    </source>
</reference>
<evidence type="ECO:0000313" key="2">
    <source>
        <dbReference type="EMBL" id="KAG8095356.1"/>
    </source>
</evidence>
<dbReference type="AlphaFoldDB" id="A0A8J5WRN9"/>
<dbReference type="Proteomes" id="UP000729402">
    <property type="component" value="Unassembled WGS sequence"/>
</dbReference>
<comment type="caution">
    <text evidence="2">The sequence shown here is derived from an EMBL/GenBank/DDBJ whole genome shotgun (WGS) entry which is preliminary data.</text>
</comment>
<protein>
    <recommendedName>
        <fullName evidence="1">Dilute domain-containing protein</fullName>
    </recommendedName>
</protein>
<evidence type="ECO:0000313" key="3">
    <source>
        <dbReference type="Proteomes" id="UP000729402"/>
    </source>
</evidence>
<keyword evidence="3" id="KW-1185">Reference proteome</keyword>
<feature type="domain" description="Dilute" evidence="1">
    <location>
        <begin position="1"/>
        <end position="114"/>
    </location>
</feature>
<dbReference type="PROSITE" id="PS51126">
    <property type="entry name" value="DILUTE"/>
    <property type="match status" value="1"/>
</dbReference>
<dbReference type="Pfam" id="PF01843">
    <property type="entry name" value="DIL"/>
    <property type="match status" value="1"/>
</dbReference>
<organism evidence="2 3">
    <name type="scientific">Zizania palustris</name>
    <name type="common">Northern wild rice</name>
    <dbReference type="NCBI Taxonomy" id="103762"/>
    <lineage>
        <taxon>Eukaryota</taxon>
        <taxon>Viridiplantae</taxon>
        <taxon>Streptophyta</taxon>
        <taxon>Embryophyta</taxon>
        <taxon>Tracheophyta</taxon>
        <taxon>Spermatophyta</taxon>
        <taxon>Magnoliopsida</taxon>
        <taxon>Liliopsida</taxon>
        <taxon>Poales</taxon>
        <taxon>Poaceae</taxon>
        <taxon>BOP clade</taxon>
        <taxon>Oryzoideae</taxon>
        <taxon>Oryzeae</taxon>
        <taxon>Zizaniinae</taxon>
        <taxon>Zizania</taxon>
    </lineage>
</organism>
<accession>A0A8J5WRN9</accession>
<dbReference type="OrthoDB" id="681140at2759"/>
<reference evidence="2" key="1">
    <citation type="journal article" date="2021" name="bioRxiv">
        <title>Whole Genome Assembly and Annotation of Northern Wild Rice, Zizania palustris L., Supports a Whole Genome Duplication in the Zizania Genus.</title>
        <authorList>
            <person name="Haas M."/>
            <person name="Kono T."/>
            <person name="Macchietto M."/>
            <person name="Millas R."/>
            <person name="McGilp L."/>
            <person name="Shao M."/>
            <person name="Duquette J."/>
            <person name="Hirsch C.N."/>
            <person name="Kimball J."/>
        </authorList>
    </citation>
    <scope>NUCLEOTIDE SEQUENCE</scope>
    <source>
        <tissue evidence="2">Fresh leaf tissue</tissue>
    </source>
</reference>
<dbReference type="SMART" id="SM01132">
    <property type="entry name" value="DIL"/>
    <property type="match status" value="1"/>
</dbReference>
<proteinExistence type="predicted"/>
<evidence type="ECO:0000259" key="1">
    <source>
        <dbReference type="PROSITE" id="PS51126"/>
    </source>
</evidence>
<dbReference type="PANTHER" id="PTHR16027:SF6">
    <property type="entry name" value="DILUTE DOMAIN-CONTAINING PROTEIN"/>
    <property type="match status" value="1"/>
</dbReference>
<dbReference type="InterPro" id="IPR002710">
    <property type="entry name" value="Dilute_dom"/>
</dbReference>
<sequence length="114" mass="13523">MCLSAVDDTWYPLLIKKKLPFLFSEGTSNDRKTFSQVFAFMNVQLFNSLRLRRECCSFSNWEFLRAGLQELEQWCSITIEEYAGTSWDELQHIRQAVEFLVLHQKSHKISKPRE</sequence>